<comment type="caution">
    <text evidence="2">The sequence shown here is derived from an EMBL/GenBank/DDBJ whole genome shotgun (WGS) entry which is preliminary data.</text>
</comment>
<name>A0A2T2YPK7_9BACT</name>
<dbReference type="RefSeq" id="WP_106933605.1">
    <property type="nucleotide sequence ID" value="NZ_PYFT01000001.1"/>
</dbReference>
<dbReference type="GO" id="GO:0016747">
    <property type="term" value="F:acyltransferase activity, transferring groups other than amino-acyl groups"/>
    <property type="evidence" value="ECO:0007669"/>
    <property type="project" value="InterPro"/>
</dbReference>
<keyword evidence="2" id="KW-0808">Transferase</keyword>
<dbReference type="InterPro" id="IPR051531">
    <property type="entry name" value="N-acetyltransferase"/>
</dbReference>
<sequence>MKLLPIEVDEKQNYRFGHNPECREILQVYPGFYKRVGFHKPWIGYFATNDENSLVGCGGYKGKPSNGKVEISYGTFKNFRGRGLGTEICRQLVELSLKTDSSVKITARTLPDNLGSIGILKKNHFECNGLLYDEEDGDVLEWELRVPSIK</sequence>
<dbReference type="Pfam" id="PF13302">
    <property type="entry name" value="Acetyltransf_3"/>
    <property type="match status" value="1"/>
</dbReference>
<protein>
    <submittedName>
        <fullName evidence="2">N-acetyltransferase</fullName>
    </submittedName>
</protein>
<dbReference type="PANTHER" id="PTHR43792">
    <property type="entry name" value="GNAT FAMILY, PUTATIVE (AFU_ORTHOLOGUE AFUA_3G00765)-RELATED-RELATED"/>
    <property type="match status" value="1"/>
</dbReference>
<feature type="domain" description="N-acetyltransferase" evidence="1">
    <location>
        <begin position="1"/>
        <end position="147"/>
    </location>
</feature>
<dbReference type="SUPFAM" id="SSF55729">
    <property type="entry name" value="Acyl-CoA N-acyltransferases (Nat)"/>
    <property type="match status" value="1"/>
</dbReference>
<reference evidence="2 3" key="1">
    <citation type="submission" date="2018-03" db="EMBL/GenBank/DDBJ databases">
        <title>Adhaeribacter sp. HMF7605 Genome sequencing and assembly.</title>
        <authorList>
            <person name="Kang H."/>
            <person name="Kang J."/>
            <person name="Cha I."/>
            <person name="Kim H."/>
            <person name="Joh K."/>
        </authorList>
    </citation>
    <scope>NUCLEOTIDE SEQUENCE [LARGE SCALE GENOMIC DNA]</scope>
    <source>
        <strain evidence="2 3">HMF7605</strain>
    </source>
</reference>
<keyword evidence="3" id="KW-1185">Reference proteome</keyword>
<organism evidence="2 3">
    <name type="scientific">Adhaeribacter arboris</name>
    <dbReference type="NCBI Taxonomy" id="2072846"/>
    <lineage>
        <taxon>Bacteria</taxon>
        <taxon>Pseudomonadati</taxon>
        <taxon>Bacteroidota</taxon>
        <taxon>Cytophagia</taxon>
        <taxon>Cytophagales</taxon>
        <taxon>Hymenobacteraceae</taxon>
        <taxon>Adhaeribacter</taxon>
    </lineage>
</organism>
<dbReference type="PROSITE" id="PS51186">
    <property type="entry name" value="GNAT"/>
    <property type="match status" value="1"/>
</dbReference>
<dbReference type="Proteomes" id="UP000240357">
    <property type="component" value="Unassembled WGS sequence"/>
</dbReference>
<accession>A0A2T2YPK7</accession>
<dbReference type="Gene3D" id="3.40.630.30">
    <property type="match status" value="1"/>
</dbReference>
<gene>
    <name evidence="2" type="ORF">AHMF7605_24590</name>
</gene>
<evidence type="ECO:0000259" key="1">
    <source>
        <dbReference type="PROSITE" id="PS51186"/>
    </source>
</evidence>
<dbReference type="InterPro" id="IPR016181">
    <property type="entry name" value="Acyl_CoA_acyltransferase"/>
</dbReference>
<dbReference type="AlphaFoldDB" id="A0A2T2YPK7"/>
<proteinExistence type="predicted"/>
<evidence type="ECO:0000313" key="2">
    <source>
        <dbReference type="EMBL" id="PSR57440.1"/>
    </source>
</evidence>
<dbReference type="OrthoDB" id="9811523at2"/>
<evidence type="ECO:0000313" key="3">
    <source>
        <dbReference type="Proteomes" id="UP000240357"/>
    </source>
</evidence>
<dbReference type="PANTHER" id="PTHR43792:SF13">
    <property type="entry name" value="ACETYLTRANSFERASE"/>
    <property type="match status" value="1"/>
</dbReference>
<dbReference type="InterPro" id="IPR000182">
    <property type="entry name" value="GNAT_dom"/>
</dbReference>
<dbReference type="EMBL" id="PYFT01000001">
    <property type="protein sequence ID" value="PSR57440.1"/>
    <property type="molecule type" value="Genomic_DNA"/>
</dbReference>